<comment type="caution">
    <text evidence="1">The sequence shown here is derived from an EMBL/GenBank/DDBJ whole genome shotgun (WGS) entry which is preliminary data.</text>
</comment>
<dbReference type="RefSeq" id="WP_156615276.1">
    <property type="nucleotide sequence ID" value="NZ_WPHR01000013.1"/>
</dbReference>
<protein>
    <submittedName>
        <fullName evidence="1">Uncharacterized protein</fullName>
    </submittedName>
</protein>
<name>A0A6L6VLA1_AGRVI</name>
<organism evidence="1 2">
    <name type="scientific">Agrobacterium vitis</name>
    <name type="common">Rhizobium vitis</name>
    <dbReference type="NCBI Taxonomy" id="373"/>
    <lineage>
        <taxon>Bacteria</taxon>
        <taxon>Pseudomonadati</taxon>
        <taxon>Pseudomonadota</taxon>
        <taxon>Alphaproteobacteria</taxon>
        <taxon>Hyphomicrobiales</taxon>
        <taxon>Rhizobiaceae</taxon>
        <taxon>Rhizobium/Agrobacterium group</taxon>
        <taxon>Agrobacterium</taxon>
    </lineage>
</organism>
<proteinExistence type="predicted"/>
<dbReference type="EMBL" id="WPHR01000013">
    <property type="protein sequence ID" value="MUZ74192.1"/>
    <property type="molecule type" value="Genomic_DNA"/>
</dbReference>
<gene>
    <name evidence="1" type="ORF">GOZ90_16005</name>
</gene>
<evidence type="ECO:0000313" key="2">
    <source>
        <dbReference type="Proteomes" id="UP000477951"/>
    </source>
</evidence>
<evidence type="ECO:0000313" key="1">
    <source>
        <dbReference type="EMBL" id="MUZ74192.1"/>
    </source>
</evidence>
<dbReference type="Proteomes" id="UP000477951">
    <property type="component" value="Unassembled WGS sequence"/>
</dbReference>
<dbReference type="AlphaFoldDB" id="A0A6L6VLA1"/>
<accession>A0A6L6VLA1</accession>
<sequence length="56" mass="5987">MNIPQKIAGKPGPAWLETLLCRGFTKKLLTIKIKGAEPSTAKLSNSGNFRGCKASN</sequence>
<reference evidence="1 2" key="1">
    <citation type="submission" date="2019-12" db="EMBL/GenBank/DDBJ databases">
        <title>Whole-genome sequencing of Allorhizobium vitis.</title>
        <authorList>
            <person name="Gan H.M."/>
            <person name="Szegedi E."/>
            <person name="Burr T."/>
            <person name="Savka M.A."/>
        </authorList>
    </citation>
    <scope>NUCLEOTIDE SEQUENCE [LARGE SCALE GENOMIC DNA]</scope>
    <source>
        <strain evidence="1 2">CG516</strain>
    </source>
</reference>